<organism evidence="2 3">
    <name type="scientific">Paenibacillus faecis</name>
    <dbReference type="NCBI Taxonomy" id="862114"/>
    <lineage>
        <taxon>Bacteria</taxon>
        <taxon>Bacillati</taxon>
        <taxon>Bacillota</taxon>
        <taxon>Bacilli</taxon>
        <taxon>Bacillales</taxon>
        <taxon>Paenibacillaceae</taxon>
        <taxon>Paenibacillus</taxon>
    </lineage>
</organism>
<comment type="caution">
    <text evidence="2">The sequence shown here is derived from an EMBL/GenBank/DDBJ whole genome shotgun (WGS) entry which is preliminary data.</text>
</comment>
<evidence type="ECO:0008006" key="4">
    <source>
        <dbReference type="Google" id="ProtNLM"/>
    </source>
</evidence>
<evidence type="ECO:0000313" key="3">
    <source>
        <dbReference type="Proteomes" id="UP000325218"/>
    </source>
</evidence>
<accession>A0A5D0CP78</accession>
<evidence type="ECO:0000256" key="1">
    <source>
        <dbReference type="SAM" id="MobiDB-lite"/>
    </source>
</evidence>
<protein>
    <recommendedName>
        <fullName evidence="4">SWIM-type domain-containing protein</fullName>
    </recommendedName>
</protein>
<dbReference type="RefSeq" id="WP_148455639.1">
    <property type="nucleotide sequence ID" value="NZ_VSDO01000004.1"/>
</dbReference>
<dbReference type="AlphaFoldDB" id="A0A5D0CP78"/>
<keyword evidence="3" id="KW-1185">Reference proteome</keyword>
<dbReference type="Proteomes" id="UP000325218">
    <property type="component" value="Unassembled WGS sequence"/>
</dbReference>
<name>A0A5D0CP78_9BACL</name>
<reference evidence="2 3" key="1">
    <citation type="submission" date="2019-08" db="EMBL/GenBank/DDBJ databases">
        <title>Genome sequencing of Paenibacillus faecis DSM 23593(T).</title>
        <authorList>
            <person name="Kook J.-K."/>
            <person name="Park S.-N."/>
            <person name="Lim Y.K."/>
        </authorList>
    </citation>
    <scope>NUCLEOTIDE SEQUENCE [LARGE SCALE GENOMIC DNA]</scope>
    <source>
        <strain evidence="2 3">DSM 23593</strain>
    </source>
</reference>
<feature type="region of interest" description="Disordered" evidence="1">
    <location>
        <begin position="1"/>
        <end position="68"/>
    </location>
</feature>
<sequence>MSRRTDLPDQGKLKMEPVPGALRVLFPEERPEGSGTGWSKRDREGTGAGKAAAKAADGAGGTGTAGAAKASKASKAAKADGDVAAASPPLCVVELPVPAPAGADGDRLVRQLEGRPLLVAGLLEEGAAALTALLPELPPWRREPDAAAAAPACNCVAAGCGHVPQALAAADAAWAADPGLRLALLGWTPEALAAAVLERWAAARPLPAPEEALRQAAGGPEAQRSAAGDGPNVAEWLAELAAEGRLHLPGPQLHDVEAELRELAPPHVEPGREPGPDPAPWAGLLPGVSGAARGLALVAGRVMERAADLQAAHPPQKPR</sequence>
<evidence type="ECO:0000313" key="2">
    <source>
        <dbReference type="EMBL" id="TYA11618.1"/>
    </source>
</evidence>
<feature type="compositionally biased region" description="Basic and acidic residues" evidence="1">
    <location>
        <begin position="1"/>
        <end position="15"/>
    </location>
</feature>
<dbReference type="EMBL" id="VSDO01000004">
    <property type="protein sequence ID" value="TYA11618.1"/>
    <property type="molecule type" value="Genomic_DNA"/>
</dbReference>
<gene>
    <name evidence="2" type="ORF">FRY98_21075</name>
</gene>
<dbReference type="OrthoDB" id="2605079at2"/>
<proteinExistence type="predicted"/>